<evidence type="ECO:0000313" key="2">
    <source>
        <dbReference type="Proteomes" id="UP000789920"/>
    </source>
</evidence>
<comment type="caution">
    <text evidence="1">The sequence shown here is derived from an EMBL/GenBank/DDBJ whole genome shotgun (WGS) entry which is preliminary data.</text>
</comment>
<reference evidence="1" key="1">
    <citation type="submission" date="2021-06" db="EMBL/GenBank/DDBJ databases">
        <authorList>
            <person name="Kallberg Y."/>
            <person name="Tangrot J."/>
            <person name="Rosling A."/>
        </authorList>
    </citation>
    <scope>NUCLEOTIDE SEQUENCE</scope>
    <source>
        <strain evidence="1">MA461A</strain>
    </source>
</reference>
<dbReference type="Proteomes" id="UP000789920">
    <property type="component" value="Unassembled WGS sequence"/>
</dbReference>
<gene>
    <name evidence="1" type="ORF">RPERSI_LOCUS16039</name>
</gene>
<sequence>RYEELELKYFGFDYYANYEKNSILISDFRGRKNNKDALRYLQDNRKMDCGNHDIPILFLHTMNDDPDTSSYNGFVPINMNKLETPEKKKNYENISKKVNAVPRAAIDHTELSDLADCSILTDTDIETNDDIEVDTGTYSEKKIISTDSHPQANEQFNLTNLLQEPKQRVLTDYFSPTHAGKNHDIRHSDDCEDIEETDKIRNRRRKRINNDSDEDDEVVEKYTITKKLKN</sequence>
<proteinExistence type="predicted"/>
<protein>
    <submittedName>
        <fullName evidence="1">908_t:CDS:1</fullName>
    </submittedName>
</protein>
<name>A0ACA9QXB8_9GLOM</name>
<accession>A0ACA9QXB8</accession>
<evidence type="ECO:0000313" key="1">
    <source>
        <dbReference type="EMBL" id="CAG8767965.1"/>
    </source>
</evidence>
<keyword evidence="2" id="KW-1185">Reference proteome</keyword>
<feature type="non-terminal residue" evidence="1">
    <location>
        <position position="1"/>
    </location>
</feature>
<dbReference type="EMBL" id="CAJVQC010039209">
    <property type="protein sequence ID" value="CAG8767965.1"/>
    <property type="molecule type" value="Genomic_DNA"/>
</dbReference>
<organism evidence="1 2">
    <name type="scientific">Racocetra persica</name>
    <dbReference type="NCBI Taxonomy" id="160502"/>
    <lineage>
        <taxon>Eukaryota</taxon>
        <taxon>Fungi</taxon>
        <taxon>Fungi incertae sedis</taxon>
        <taxon>Mucoromycota</taxon>
        <taxon>Glomeromycotina</taxon>
        <taxon>Glomeromycetes</taxon>
        <taxon>Diversisporales</taxon>
        <taxon>Gigasporaceae</taxon>
        <taxon>Racocetra</taxon>
    </lineage>
</organism>